<evidence type="ECO:0000313" key="1">
    <source>
        <dbReference type="EMBL" id="RXE55547.1"/>
    </source>
</evidence>
<dbReference type="AlphaFoldDB" id="A0A498GZJ4"/>
<accession>A0A498GZJ4</accession>
<comment type="caution">
    <text evidence="1">The sequence shown here is derived from an EMBL/GenBank/DDBJ whole genome shotgun (WGS) entry which is preliminary data.</text>
</comment>
<gene>
    <name evidence="1" type="ORF">ABH15_11090</name>
</gene>
<name>A0A498GZJ4_9EURY</name>
<dbReference type="OrthoDB" id="107497at2157"/>
<dbReference type="EMBL" id="LHQS01000003">
    <property type="protein sequence ID" value="RXE55547.1"/>
    <property type="molecule type" value="Genomic_DNA"/>
</dbReference>
<evidence type="ECO:0000313" key="2">
    <source>
        <dbReference type="Proteomes" id="UP000290932"/>
    </source>
</evidence>
<reference evidence="1 2" key="1">
    <citation type="journal article" date="2015" name="Int. J. Syst. Evol. Microbiol.">
        <title>Methanoculleus taiwanensis sp. nov., a methanogen isolated from deep marine sediment at the deformation front area near Taiwan.</title>
        <authorList>
            <person name="Weng C.Y."/>
            <person name="Chen S.C."/>
            <person name="Lai M.C."/>
            <person name="Wu S.Y."/>
            <person name="Lin S."/>
            <person name="Yang T.F."/>
            <person name="Chen P.C."/>
        </authorList>
    </citation>
    <scope>NUCLEOTIDE SEQUENCE [LARGE SCALE GENOMIC DNA]</scope>
    <source>
        <strain evidence="1 2">CYW4</strain>
    </source>
</reference>
<dbReference type="RefSeq" id="WP_128694474.1">
    <property type="nucleotide sequence ID" value="NZ_LHQS01000003.1"/>
</dbReference>
<proteinExistence type="predicted"/>
<dbReference type="Proteomes" id="UP000290932">
    <property type="component" value="Unassembled WGS sequence"/>
</dbReference>
<protein>
    <submittedName>
        <fullName evidence="1">Uncharacterized protein</fullName>
    </submittedName>
</protein>
<keyword evidence="2" id="KW-1185">Reference proteome</keyword>
<sequence length="59" mass="6589">MTEYAPGIVGEVSFSRQERAYYVELFDAAGNSIGKTGLYPSEMKAREAARKLAAKHHER</sequence>
<organism evidence="1 2">
    <name type="scientific">Methanoculleus taiwanensis</name>
    <dbReference type="NCBI Taxonomy" id="1550565"/>
    <lineage>
        <taxon>Archaea</taxon>
        <taxon>Methanobacteriati</taxon>
        <taxon>Methanobacteriota</taxon>
        <taxon>Stenosarchaea group</taxon>
        <taxon>Methanomicrobia</taxon>
        <taxon>Methanomicrobiales</taxon>
        <taxon>Methanomicrobiaceae</taxon>
        <taxon>Methanoculleus</taxon>
    </lineage>
</organism>